<dbReference type="InterPro" id="IPR016158">
    <property type="entry name" value="Cullin_homology"/>
</dbReference>
<feature type="compositionally biased region" description="Basic and acidic residues" evidence="7">
    <location>
        <begin position="584"/>
        <end position="597"/>
    </location>
</feature>
<gene>
    <name evidence="9" type="ORF">BSL78_19607</name>
</gene>
<dbReference type="Gene3D" id="1.20.1310.10">
    <property type="entry name" value="Cullin Repeats"/>
    <property type="match status" value="1"/>
</dbReference>
<dbReference type="Pfam" id="PF25773">
    <property type="entry name" value="TPR_ANAPC2"/>
    <property type="match status" value="1"/>
</dbReference>
<dbReference type="InterPro" id="IPR057975">
    <property type="entry name" value="TPR_ANAPC2"/>
</dbReference>
<evidence type="ECO:0000256" key="2">
    <source>
        <dbReference type="ARBA" id="ARBA00022618"/>
    </source>
</evidence>
<dbReference type="InterPro" id="IPR044554">
    <property type="entry name" value="ANAPC2"/>
</dbReference>
<dbReference type="SMART" id="SM01013">
    <property type="entry name" value="APC2"/>
    <property type="match status" value="1"/>
</dbReference>
<dbReference type="FunFam" id="3.30.230.130:FF:000008">
    <property type="entry name" value="anaphase-promoting complex subunit 2"/>
    <property type="match status" value="1"/>
</dbReference>
<dbReference type="AlphaFoldDB" id="A0A2G8K6B5"/>
<comment type="caution">
    <text evidence="9">The sequence shown here is derived from an EMBL/GenBank/DDBJ whole genome shotgun (WGS) entry which is preliminary data.</text>
</comment>
<reference evidence="9 10" key="1">
    <citation type="journal article" date="2017" name="PLoS Biol.">
        <title>The sea cucumber genome provides insights into morphological evolution and visceral regeneration.</title>
        <authorList>
            <person name="Zhang X."/>
            <person name="Sun L."/>
            <person name="Yuan J."/>
            <person name="Sun Y."/>
            <person name="Gao Y."/>
            <person name="Zhang L."/>
            <person name="Li S."/>
            <person name="Dai H."/>
            <person name="Hamel J.F."/>
            <person name="Liu C."/>
            <person name="Yu Y."/>
            <person name="Liu S."/>
            <person name="Lin W."/>
            <person name="Guo K."/>
            <person name="Jin S."/>
            <person name="Xu P."/>
            <person name="Storey K.B."/>
            <person name="Huan P."/>
            <person name="Zhang T."/>
            <person name="Zhou Y."/>
            <person name="Zhang J."/>
            <person name="Lin C."/>
            <person name="Li X."/>
            <person name="Xing L."/>
            <person name="Huo D."/>
            <person name="Sun M."/>
            <person name="Wang L."/>
            <person name="Mercier A."/>
            <person name="Li F."/>
            <person name="Yang H."/>
            <person name="Xiang J."/>
        </authorList>
    </citation>
    <scope>NUCLEOTIDE SEQUENCE [LARGE SCALE GENOMIC DNA]</scope>
    <source>
        <strain evidence="9">Shaxun</strain>
        <tissue evidence="9">Muscle</tissue>
    </source>
</reference>
<dbReference type="GO" id="GO:0051301">
    <property type="term" value="P:cell division"/>
    <property type="evidence" value="ECO:0007669"/>
    <property type="project" value="UniProtKB-KW"/>
</dbReference>
<accession>A0A2G8K6B5</accession>
<protein>
    <recommendedName>
        <fullName evidence="1">Anaphase-promoting complex subunit 2</fullName>
    </recommendedName>
</protein>
<comment type="similarity">
    <text evidence="6">Belongs to the cullin family.</text>
</comment>
<dbReference type="GO" id="GO:0007091">
    <property type="term" value="P:metaphase/anaphase transition of mitotic cell cycle"/>
    <property type="evidence" value="ECO:0007669"/>
    <property type="project" value="TreeGrafter"/>
</dbReference>
<keyword evidence="4" id="KW-0833">Ubl conjugation pathway</keyword>
<dbReference type="Pfam" id="PF08672">
    <property type="entry name" value="ANAPC2"/>
    <property type="match status" value="1"/>
</dbReference>
<dbReference type="Gene3D" id="3.30.230.130">
    <property type="entry name" value="Cullin, Chain C, Domain 2"/>
    <property type="match status" value="1"/>
</dbReference>
<sequence>MVALRLDSVTGNFGHKSFCPPKPKWAAPKVLYGFQKLILVNKITTMMGELEELQSLLHQPLEEEYLPEIKDWFLSILRRDILANIGPSFWELISSNTEQSEEEDVSGFVSAMNVLFAKLRPYMDVADHLSKKRELFEEMKPRDDATGFQVKVQTAIRALLLHRTTAKFQSCVQRFYRKAFWSFHGNKPSNSSTILNNSDGAISNSSDVKMDETLDEEENSVWETKGTGDTITEGYGSNITEQFHRINKNLYTTGLLERVCGEAVTSIIHVRIEEFVEERCKGEFEQSFIKDLEQWLNTQVMGWLRTIFDGDQGETSSGQSSSQTLSKWNERLTYFLYQTYAKLRIRELFNIIVEYPDSHPALEDLKESLRKTDLRSRLIQSLRVAMETRLLHPGVNTSDILTQYVSSIRALQVLDSTGVILELVCEPVRSYLRTRDDTVRCIVSSLTDEGNSDLADELAKSNPLNIHEGQGADDGEEEGDPFKWEPDPVDADPGQKLSSQRSSDILSMLVNIYGSRELFVNEYRSLLADRILTHFNFDTDREVRNLELLKLRFGESQLHHCEVMLKDVADSRRCNANIKSAKGGKKDVDDKENKEETQEQEEEEENVDDDLPDGGKRENLDFKAMILSAQFWPNLKEEKLSLHSKVQTQLDKYTKSYEALKATRTLFWKPNLGQVTLELELKDRTVSLAVSPLHATIIMHFEEKEKWTIQELSGVMQVPSTTLRRKIAFWQSQGLLKEDPTDCFTLVEEDSGRGSKEGADEVIIESDDETESATASTQSQTLHVFWSYIEGMLTNLNSLPIERIHAMLKMFAMPGPATSEISEHELKLFLDKKVKEQELIFSGGFYKLPKADGQL</sequence>
<dbReference type="PANTHER" id="PTHR45957:SF1">
    <property type="entry name" value="ANAPHASE-PROMOTING COMPLEX SUBUNIT 2"/>
    <property type="match status" value="1"/>
</dbReference>
<keyword evidence="5" id="KW-0131">Cell cycle</keyword>
<evidence type="ECO:0000256" key="4">
    <source>
        <dbReference type="ARBA" id="ARBA00022786"/>
    </source>
</evidence>
<evidence type="ECO:0000256" key="5">
    <source>
        <dbReference type="ARBA" id="ARBA00023306"/>
    </source>
</evidence>
<dbReference type="OrthoDB" id="5581181at2759"/>
<evidence type="ECO:0000256" key="6">
    <source>
        <dbReference type="PROSITE-ProRule" id="PRU00330"/>
    </source>
</evidence>
<dbReference type="Proteomes" id="UP000230750">
    <property type="component" value="Unassembled WGS sequence"/>
</dbReference>
<dbReference type="InterPro" id="IPR059120">
    <property type="entry name" value="Cullin-like_AB"/>
</dbReference>
<evidence type="ECO:0000313" key="10">
    <source>
        <dbReference type="Proteomes" id="UP000230750"/>
    </source>
</evidence>
<organism evidence="9 10">
    <name type="scientific">Stichopus japonicus</name>
    <name type="common">Sea cucumber</name>
    <dbReference type="NCBI Taxonomy" id="307972"/>
    <lineage>
        <taxon>Eukaryota</taxon>
        <taxon>Metazoa</taxon>
        <taxon>Echinodermata</taxon>
        <taxon>Eleutherozoa</taxon>
        <taxon>Echinozoa</taxon>
        <taxon>Holothuroidea</taxon>
        <taxon>Aspidochirotacea</taxon>
        <taxon>Aspidochirotida</taxon>
        <taxon>Stichopodidae</taxon>
        <taxon>Apostichopus</taxon>
    </lineage>
</organism>
<keyword evidence="2" id="KW-0132">Cell division</keyword>
<dbReference type="FunFam" id="1.20.1310.10:FF:000027">
    <property type="entry name" value="Anaphase-promoting complex subunit 2"/>
    <property type="match status" value="1"/>
</dbReference>
<keyword evidence="10" id="KW-1185">Reference proteome</keyword>
<feature type="region of interest" description="Disordered" evidence="7">
    <location>
        <begin position="461"/>
        <end position="500"/>
    </location>
</feature>
<dbReference type="GO" id="GO:0005680">
    <property type="term" value="C:anaphase-promoting complex"/>
    <property type="evidence" value="ECO:0007669"/>
    <property type="project" value="TreeGrafter"/>
</dbReference>
<evidence type="ECO:0000313" key="9">
    <source>
        <dbReference type="EMBL" id="PIK43544.1"/>
    </source>
</evidence>
<dbReference type="InterPro" id="IPR014786">
    <property type="entry name" value="ANAPC2_C"/>
</dbReference>
<dbReference type="InterPro" id="IPR036388">
    <property type="entry name" value="WH-like_DNA-bd_sf"/>
</dbReference>
<evidence type="ECO:0000256" key="1">
    <source>
        <dbReference type="ARBA" id="ARBA00016068"/>
    </source>
</evidence>
<proteinExistence type="inferred from homology"/>
<dbReference type="SUPFAM" id="SSF46785">
    <property type="entry name" value="Winged helix' DNA-binding domain"/>
    <property type="match status" value="1"/>
</dbReference>
<dbReference type="Gene3D" id="1.10.10.10">
    <property type="entry name" value="Winged helix-like DNA-binding domain superfamily/Winged helix DNA-binding domain"/>
    <property type="match status" value="1"/>
</dbReference>
<keyword evidence="3" id="KW-0498">Mitosis</keyword>
<feature type="domain" description="Cullin family profile" evidence="8">
    <location>
        <begin position="508"/>
        <end position="731"/>
    </location>
</feature>
<dbReference type="GO" id="GO:0006511">
    <property type="term" value="P:ubiquitin-dependent protein catabolic process"/>
    <property type="evidence" value="ECO:0007669"/>
    <property type="project" value="InterPro"/>
</dbReference>
<dbReference type="Pfam" id="PF26557">
    <property type="entry name" value="Cullin_AB"/>
    <property type="match status" value="1"/>
</dbReference>
<evidence type="ECO:0000256" key="7">
    <source>
        <dbReference type="SAM" id="MobiDB-lite"/>
    </source>
</evidence>
<dbReference type="GO" id="GO:0070979">
    <property type="term" value="P:protein K11-linked ubiquitination"/>
    <property type="evidence" value="ECO:0007669"/>
    <property type="project" value="TreeGrafter"/>
</dbReference>
<dbReference type="SUPFAM" id="SSF75632">
    <property type="entry name" value="Cullin homology domain"/>
    <property type="match status" value="1"/>
</dbReference>
<dbReference type="STRING" id="307972.A0A2G8K6B5"/>
<feature type="compositionally biased region" description="Acidic residues" evidence="7">
    <location>
        <begin position="598"/>
        <end position="612"/>
    </location>
</feature>
<dbReference type="GO" id="GO:0031625">
    <property type="term" value="F:ubiquitin protein ligase binding"/>
    <property type="evidence" value="ECO:0007669"/>
    <property type="project" value="InterPro"/>
</dbReference>
<evidence type="ECO:0000259" key="8">
    <source>
        <dbReference type="PROSITE" id="PS50069"/>
    </source>
</evidence>
<dbReference type="SMART" id="SM00182">
    <property type="entry name" value="CULLIN"/>
    <property type="match status" value="1"/>
</dbReference>
<dbReference type="InterPro" id="IPR036317">
    <property type="entry name" value="Cullin_homology_sf"/>
</dbReference>
<name>A0A2G8K6B5_STIJA</name>
<dbReference type="PROSITE" id="PS50069">
    <property type="entry name" value="CULLIN_2"/>
    <property type="match status" value="1"/>
</dbReference>
<dbReference type="PANTHER" id="PTHR45957">
    <property type="entry name" value="ANAPHASE-PROMOTING COMPLEX SUBUNIT 2"/>
    <property type="match status" value="1"/>
</dbReference>
<feature type="region of interest" description="Disordered" evidence="7">
    <location>
        <begin position="580"/>
        <end position="614"/>
    </location>
</feature>
<evidence type="ECO:0000256" key="3">
    <source>
        <dbReference type="ARBA" id="ARBA00022776"/>
    </source>
</evidence>
<dbReference type="InterPro" id="IPR036390">
    <property type="entry name" value="WH_DNA-bd_sf"/>
</dbReference>
<dbReference type="EMBL" id="MRZV01000842">
    <property type="protein sequence ID" value="PIK43544.1"/>
    <property type="molecule type" value="Genomic_DNA"/>
</dbReference>